<dbReference type="Proteomes" id="UP000032247">
    <property type="component" value="Unassembled WGS sequence"/>
</dbReference>
<comment type="caution">
    <text evidence="1">The sequence shown here is derived from an EMBL/GenBank/DDBJ whole genome shotgun (WGS) entry which is preliminary data.</text>
</comment>
<organism evidence="1 2">
    <name type="scientific">Bacillus subtilis</name>
    <dbReference type="NCBI Taxonomy" id="1423"/>
    <lineage>
        <taxon>Bacteria</taxon>
        <taxon>Bacillati</taxon>
        <taxon>Bacillota</taxon>
        <taxon>Bacilli</taxon>
        <taxon>Bacillales</taxon>
        <taxon>Bacillaceae</taxon>
        <taxon>Bacillus</taxon>
    </lineage>
</organism>
<name>A0A0D1ITR9_BACIU</name>
<protein>
    <submittedName>
        <fullName evidence="1">Uncharacterized protein</fullName>
    </submittedName>
</protein>
<evidence type="ECO:0000313" key="1">
    <source>
        <dbReference type="EMBL" id="KIU12728.1"/>
    </source>
</evidence>
<evidence type="ECO:0000313" key="2">
    <source>
        <dbReference type="Proteomes" id="UP000032247"/>
    </source>
</evidence>
<dbReference type="AlphaFoldDB" id="A0A0D1ITR9"/>
<dbReference type="EMBL" id="JXBC01000002">
    <property type="protein sequence ID" value="KIU12728.1"/>
    <property type="molecule type" value="Genomic_DNA"/>
</dbReference>
<gene>
    <name evidence="1" type="ORF">SC09_Contig19orf01278</name>
</gene>
<accession>A0A0D1ITR9</accession>
<sequence>MLHTACVADIIWHFLHFLHLFSIILPYDYEYSNKKPAVLLRENCRLFGAFYWPGTEFSALTAPAP</sequence>
<reference evidence="1 2" key="1">
    <citation type="submission" date="2014-12" db="EMBL/GenBank/DDBJ databases">
        <title>Comparative genome analysis of Bacillus coagulans HM-08, Clostridium butyricum HM-68, Bacillus subtilis HM-66 and Bacillus licheniformis BL-09.</title>
        <authorList>
            <person name="Zhang H."/>
        </authorList>
    </citation>
    <scope>NUCLEOTIDE SEQUENCE [LARGE SCALE GENOMIC DNA]</scope>
    <source>
        <strain evidence="1 2">HM-66</strain>
    </source>
</reference>
<proteinExistence type="predicted"/>